<dbReference type="SUPFAM" id="SSF53850">
    <property type="entry name" value="Periplasmic binding protein-like II"/>
    <property type="match status" value="1"/>
</dbReference>
<dbReference type="CDD" id="cd13520">
    <property type="entry name" value="PBP2_TAXI_TRAP"/>
    <property type="match status" value="1"/>
</dbReference>
<dbReference type="Proteomes" id="UP000707356">
    <property type="component" value="Unassembled WGS sequence"/>
</dbReference>
<dbReference type="EMBL" id="JAHHHV010000001">
    <property type="protein sequence ID" value="MBW4463861.1"/>
    <property type="molecule type" value="Genomic_DNA"/>
</dbReference>
<accession>A0A951U2Y9</accession>
<dbReference type="Gene3D" id="3.40.190.10">
    <property type="entry name" value="Periplasmic binding protein-like II"/>
    <property type="match status" value="2"/>
</dbReference>
<dbReference type="AlphaFoldDB" id="A0A951U2Y9"/>
<proteinExistence type="predicted"/>
<reference evidence="1" key="1">
    <citation type="submission" date="2021-05" db="EMBL/GenBank/DDBJ databases">
        <authorList>
            <person name="Pietrasiak N."/>
            <person name="Ward R."/>
            <person name="Stajich J.E."/>
            <person name="Kurbessoian T."/>
        </authorList>
    </citation>
    <scope>NUCLEOTIDE SEQUENCE</scope>
    <source>
        <strain evidence="1">GSE-TBD4-15B</strain>
    </source>
</reference>
<gene>
    <name evidence="1" type="ORF">KME07_00265</name>
</gene>
<dbReference type="NCBIfam" id="TIGR02122">
    <property type="entry name" value="TRAP_TAXI"/>
    <property type="match status" value="1"/>
</dbReference>
<evidence type="ECO:0000313" key="1">
    <source>
        <dbReference type="EMBL" id="MBW4463861.1"/>
    </source>
</evidence>
<reference evidence="1" key="2">
    <citation type="journal article" date="2022" name="Microbiol. Resour. Announc.">
        <title>Metagenome Sequencing to Explore Phylogenomics of Terrestrial Cyanobacteria.</title>
        <authorList>
            <person name="Ward R.D."/>
            <person name="Stajich J.E."/>
            <person name="Johansen J.R."/>
            <person name="Huntemann M."/>
            <person name="Clum A."/>
            <person name="Foster B."/>
            <person name="Foster B."/>
            <person name="Roux S."/>
            <person name="Palaniappan K."/>
            <person name="Varghese N."/>
            <person name="Mukherjee S."/>
            <person name="Reddy T.B.K."/>
            <person name="Daum C."/>
            <person name="Copeland A."/>
            <person name="Chen I.A."/>
            <person name="Ivanova N.N."/>
            <person name="Kyrpides N.C."/>
            <person name="Shapiro N."/>
            <person name="Eloe-Fadrosh E.A."/>
            <person name="Pietrasiak N."/>
        </authorList>
    </citation>
    <scope>NUCLEOTIDE SEQUENCE</scope>
    <source>
        <strain evidence="1">GSE-TBD4-15B</strain>
    </source>
</reference>
<comment type="caution">
    <text evidence="1">The sequence shown here is derived from an EMBL/GenBank/DDBJ whole genome shotgun (WGS) entry which is preliminary data.</text>
</comment>
<dbReference type="PANTHER" id="PTHR42941:SF1">
    <property type="entry name" value="SLL1037 PROTEIN"/>
    <property type="match status" value="1"/>
</dbReference>
<dbReference type="InterPro" id="IPR011852">
    <property type="entry name" value="TRAP_TAXI"/>
</dbReference>
<name>A0A951U2Y9_9CYAN</name>
<evidence type="ECO:0000313" key="2">
    <source>
        <dbReference type="Proteomes" id="UP000707356"/>
    </source>
</evidence>
<dbReference type="PANTHER" id="PTHR42941">
    <property type="entry name" value="SLL1037 PROTEIN"/>
    <property type="match status" value="1"/>
</dbReference>
<organism evidence="1 2">
    <name type="scientific">Pegethrix bostrychoides GSE-TBD4-15B</name>
    <dbReference type="NCBI Taxonomy" id="2839662"/>
    <lineage>
        <taxon>Bacteria</taxon>
        <taxon>Bacillati</taxon>
        <taxon>Cyanobacteriota</taxon>
        <taxon>Cyanophyceae</taxon>
        <taxon>Oculatellales</taxon>
        <taxon>Oculatellaceae</taxon>
        <taxon>Pegethrix</taxon>
    </lineage>
</organism>
<sequence>MQSKLRLAVVVLSGLAALAFTVNWLHLKHQVHRLTIATGSRDGEYYAFAKALETVVERRHPDIDITVKESAGAQQNLEWLDQDEAQLAIVQSDTPSRPTANAVAFLFPEVFHLVARPASGIRDIDDLRGQRVAIMPKGSGSYDLFWRLASHYQLGEQDFTPLLMSPQDAYMALRQGKVDALFRVMAMGNPTLSELLRETNSQLVPIDQVESLRLTQPYLEATTIPKGTYDGSRPIPAESLPMASVRAMLICRSSADEAVIQEITRTLFDFRNEMVALYPRSAAMRLPEAGENLGMPLHPGAKAFYDQDRPIFLVEYADSLGLIFSVGVVALSGLWQMRHWLQGKQKNRADSYNQEILILIDRAQQTENMQELQEIRQQLFTILHQVITDLDKDRISAESFQSFTFPWEVAATTVRHREMMLSNARSHI</sequence>
<protein>
    <submittedName>
        <fullName evidence="1">TAXI family TRAP transporter solute-binding subunit</fullName>
    </submittedName>
</protein>
<dbReference type="Pfam" id="PF16868">
    <property type="entry name" value="NMT1_3"/>
    <property type="match status" value="1"/>
</dbReference>